<protein>
    <submittedName>
        <fullName evidence="2">Uncharacterized protein</fullName>
    </submittedName>
</protein>
<reference evidence="2 3" key="1">
    <citation type="journal article" date="2015" name="Genome Biol. Evol.">
        <title>Phylogenomic analyses indicate that early fungi evolved digesting cell walls of algal ancestors of land plants.</title>
        <authorList>
            <person name="Chang Y."/>
            <person name="Wang S."/>
            <person name="Sekimoto S."/>
            <person name="Aerts A.L."/>
            <person name="Choi C."/>
            <person name="Clum A."/>
            <person name="LaButti K.M."/>
            <person name="Lindquist E.A."/>
            <person name="Yee Ngan C."/>
            <person name="Ohm R.A."/>
            <person name="Salamov A.A."/>
            <person name="Grigoriev I.V."/>
            <person name="Spatafora J.W."/>
            <person name="Berbee M.L."/>
        </authorList>
    </citation>
    <scope>NUCLEOTIDE SEQUENCE [LARGE SCALE GENOMIC DNA]</scope>
    <source>
        <strain evidence="2 3">JEL478</strain>
    </source>
</reference>
<dbReference type="AlphaFoldDB" id="A0A139A140"/>
<feature type="region of interest" description="Disordered" evidence="1">
    <location>
        <begin position="315"/>
        <end position="340"/>
    </location>
</feature>
<feature type="region of interest" description="Disordered" evidence="1">
    <location>
        <begin position="72"/>
        <end position="98"/>
    </location>
</feature>
<feature type="compositionally biased region" description="Low complexity" evidence="1">
    <location>
        <begin position="238"/>
        <end position="248"/>
    </location>
</feature>
<accession>A0A139A140</accession>
<proteinExistence type="predicted"/>
<evidence type="ECO:0000256" key="1">
    <source>
        <dbReference type="SAM" id="MobiDB-lite"/>
    </source>
</evidence>
<evidence type="ECO:0000313" key="3">
    <source>
        <dbReference type="Proteomes" id="UP000070544"/>
    </source>
</evidence>
<dbReference type="EMBL" id="KQ965821">
    <property type="protein sequence ID" value="KXS10444.1"/>
    <property type="molecule type" value="Genomic_DNA"/>
</dbReference>
<sequence length="355" mass="37834">MPRKSRWSGRVGWSRALPRSATERWQQSTPLRRRRGGQCTRKRPRRLEALARSSDRMVEFAHWFRGSERGAYCRPKPPRRPAHLSPCRSPHRHPTDGSADLATYFPADLLSGLATDRPMDPLTDLSADILAGLNAHLSTAPAGLPHAGPTADLTHTLPASLPTNHLADFAAYLPDDLFSDVFTDCQMDLLVDLPDLPDNHLPGLASTIPADATSAFASNAVIGGHVALVPPREVPFEVSAPASSSSTAPPVPSGRQVERPALIPRFVTRKGKEGATPTVASSSSVLTTRAAAAPSVVFTFSAPLPVTVAPPPPTGPVPLPLPAEPTGTPTTSPLDGLPVAAPPSPFLRWPGFRMR</sequence>
<organism evidence="2 3">
    <name type="scientific">Gonapodya prolifera (strain JEL478)</name>
    <name type="common">Monoblepharis prolifera</name>
    <dbReference type="NCBI Taxonomy" id="1344416"/>
    <lineage>
        <taxon>Eukaryota</taxon>
        <taxon>Fungi</taxon>
        <taxon>Fungi incertae sedis</taxon>
        <taxon>Chytridiomycota</taxon>
        <taxon>Chytridiomycota incertae sedis</taxon>
        <taxon>Monoblepharidomycetes</taxon>
        <taxon>Monoblepharidales</taxon>
        <taxon>Gonapodyaceae</taxon>
        <taxon>Gonapodya</taxon>
    </lineage>
</organism>
<dbReference type="Proteomes" id="UP000070544">
    <property type="component" value="Unassembled WGS sequence"/>
</dbReference>
<keyword evidence="3" id="KW-1185">Reference proteome</keyword>
<evidence type="ECO:0000313" key="2">
    <source>
        <dbReference type="EMBL" id="KXS10444.1"/>
    </source>
</evidence>
<feature type="region of interest" description="Disordered" evidence="1">
    <location>
        <begin position="238"/>
        <end position="259"/>
    </location>
</feature>
<gene>
    <name evidence="2" type="ORF">M427DRAFT_476529</name>
</gene>
<name>A0A139A140_GONPJ</name>
<feature type="region of interest" description="Disordered" evidence="1">
    <location>
        <begin position="18"/>
        <end position="42"/>
    </location>
</feature>
<feature type="compositionally biased region" description="Basic residues" evidence="1">
    <location>
        <begin position="31"/>
        <end position="42"/>
    </location>
</feature>